<evidence type="ECO:0000313" key="2">
    <source>
        <dbReference type="Proteomes" id="UP000198618"/>
    </source>
</evidence>
<dbReference type="InterPro" id="IPR021377">
    <property type="entry name" value="DUF3006"/>
</dbReference>
<evidence type="ECO:0000313" key="1">
    <source>
        <dbReference type="EMBL" id="SES93412.1"/>
    </source>
</evidence>
<protein>
    <submittedName>
        <fullName evidence="1">Uncharacterized protein</fullName>
    </submittedName>
</protein>
<sequence length="142" mass="15969">MKTILWKKIHIIAVIIGCWSIQSSNDTAEQLKSPAEENNNTPTNSIYTIRTTAVLDRIEDGTHAVILLEDLREEIILPLNQLPPHIKENTPITILVPGTAIATGKDNATDDNRRKMIGAWHLFIGARLFGVRFGCRCLQRWS</sequence>
<dbReference type="Proteomes" id="UP000198618">
    <property type="component" value="Unassembled WGS sequence"/>
</dbReference>
<accession>A0A1I0AGK9</accession>
<gene>
    <name evidence="1" type="ORF">SAMN05216389_103241</name>
</gene>
<dbReference type="RefSeq" id="WP_090867647.1">
    <property type="nucleotide sequence ID" value="NZ_FOHE01000003.1"/>
</dbReference>
<reference evidence="1 2" key="1">
    <citation type="submission" date="2016-10" db="EMBL/GenBank/DDBJ databases">
        <authorList>
            <person name="de Groot N.N."/>
        </authorList>
    </citation>
    <scope>NUCLEOTIDE SEQUENCE [LARGE SCALE GENOMIC DNA]</scope>
    <source>
        <strain evidence="1 2">IBRC-M 10780</strain>
    </source>
</reference>
<name>A0A1I0AGK9_9BACI</name>
<dbReference type="AlphaFoldDB" id="A0A1I0AGK9"/>
<proteinExistence type="predicted"/>
<keyword evidence="2" id="KW-1185">Reference proteome</keyword>
<dbReference type="Pfam" id="PF11213">
    <property type="entry name" value="DUF3006"/>
    <property type="match status" value="1"/>
</dbReference>
<organism evidence="1 2">
    <name type="scientific">Oceanobacillus limi</name>
    <dbReference type="NCBI Taxonomy" id="930131"/>
    <lineage>
        <taxon>Bacteria</taxon>
        <taxon>Bacillati</taxon>
        <taxon>Bacillota</taxon>
        <taxon>Bacilli</taxon>
        <taxon>Bacillales</taxon>
        <taxon>Bacillaceae</taxon>
        <taxon>Oceanobacillus</taxon>
    </lineage>
</organism>
<dbReference type="EMBL" id="FOHE01000003">
    <property type="protein sequence ID" value="SES93412.1"/>
    <property type="molecule type" value="Genomic_DNA"/>
</dbReference>